<accession>A0AAN5IDL9</accession>
<feature type="non-terminal residue" evidence="1">
    <location>
        <position position="1"/>
    </location>
</feature>
<comment type="caution">
    <text evidence="1">The sequence shown here is derived from an EMBL/GenBank/DDBJ whole genome shotgun (WGS) entry which is preliminary data.</text>
</comment>
<keyword evidence="2" id="KW-1185">Reference proteome</keyword>
<protein>
    <submittedName>
        <fullName evidence="1">Uncharacterized protein</fullName>
    </submittedName>
</protein>
<name>A0AAN5IDL9_9BILA</name>
<gene>
    <name evidence="1" type="ORF">PMAYCL1PPCAC_30899</name>
</gene>
<dbReference type="EMBL" id="BTRK01000006">
    <property type="protein sequence ID" value="GMR60704.1"/>
    <property type="molecule type" value="Genomic_DNA"/>
</dbReference>
<evidence type="ECO:0000313" key="2">
    <source>
        <dbReference type="Proteomes" id="UP001328107"/>
    </source>
</evidence>
<dbReference type="AlphaFoldDB" id="A0AAN5IDL9"/>
<dbReference type="Proteomes" id="UP001328107">
    <property type="component" value="Unassembled WGS sequence"/>
</dbReference>
<sequence length="158" mass="18622">TIDEKDDFIQPFYNDQSVRFNQMQRLHLIGGSVVCDDEIEHSLIRLLYLYSCIFPAIRKLNNDTTKDWIIFQDISKLDENMQRVGRELGLHQHIKHQEKDLQAHLIKFIHDLKKTNGHEAGCPKKLYRSFCVKSKQKHADSKILQKKDEDAEQLEGFE</sequence>
<organism evidence="1 2">
    <name type="scientific">Pristionchus mayeri</name>
    <dbReference type="NCBI Taxonomy" id="1317129"/>
    <lineage>
        <taxon>Eukaryota</taxon>
        <taxon>Metazoa</taxon>
        <taxon>Ecdysozoa</taxon>
        <taxon>Nematoda</taxon>
        <taxon>Chromadorea</taxon>
        <taxon>Rhabditida</taxon>
        <taxon>Rhabditina</taxon>
        <taxon>Diplogasteromorpha</taxon>
        <taxon>Diplogasteroidea</taxon>
        <taxon>Neodiplogasteridae</taxon>
        <taxon>Pristionchus</taxon>
    </lineage>
</organism>
<proteinExistence type="predicted"/>
<reference evidence="2" key="1">
    <citation type="submission" date="2022-10" db="EMBL/GenBank/DDBJ databases">
        <title>Genome assembly of Pristionchus species.</title>
        <authorList>
            <person name="Yoshida K."/>
            <person name="Sommer R.J."/>
        </authorList>
    </citation>
    <scope>NUCLEOTIDE SEQUENCE [LARGE SCALE GENOMIC DNA]</scope>
    <source>
        <strain evidence="2">RS5460</strain>
    </source>
</reference>
<evidence type="ECO:0000313" key="1">
    <source>
        <dbReference type="EMBL" id="GMR60704.1"/>
    </source>
</evidence>